<organism evidence="2 3">
    <name type="scientific">Nonomuraea glycinis</name>
    <dbReference type="NCBI Taxonomy" id="2047744"/>
    <lineage>
        <taxon>Bacteria</taxon>
        <taxon>Bacillati</taxon>
        <taxon>Actinomycetota</taxon>
        <taxon>Actinomycetes</taxon>
        <taxon>Streptosporangiales</taxon>
        <taxon>Streptosporangiaceae</taxon>
        <taxon>Nonomuraea</taxon>
    </lineage>
</organism>
<keyword evidence="3" id="KW-1185">Reference proteome</keyword>
<reference evidence="2" key="1">
    <citation type="journal article" date="2014" name="Int. J. Syst. Evol. Microbiol.">
        <title>Complete genome sequence of Corynebacterium casei LMG S-19264T (=DSM 44701T), isolated from a smear-ripened cheese.</title>
        <authorList>
            <consortium name="US DOE Joint Genome Institute (JGI-PGF)"/>
            <person name="Walter F."/>
            <person name="Albersmeier A."/>
            <person name="Kalinowski J."/>
            <person name="Ruckert C."/>
        </authorList>
    </citation>
    <scope>NUCLEOTIDE SEQUENCE</scope>
    <source>
        <strain evidence="2">CGMCC 4.7430</strain>
    </source>
</reference>
<name>A0A918A8A1_9ACTN</name>
<evidence type="ECO:0000313" key="2">
    <source>
        <dbReference type="EMBL" id="GGP11427.1"/>
    </source>
</evidence>
<dbReference type="Pfam" id="PF07693">
    <property type="entry name" value="KAP_NTPase"/>
    <property type="match status" value="1"/>
</dbReference>
<dbReference type="Proteomes" id="UP000660745">
    <property type="component" value="Unassembled WGS sequence"/>
</dbReference>
<gene>
    <name evidence="2" type="ORF">GCM10012278_54980</name>
</gene>
<dbReference type="EMBL" id="BMNK01000010">
    <property type="protein sequence ID" value="GGP11427.1"/>
    <property type="molecule type" value="Genomic_DNA"/>
</dbReference>
<dbReference type="Gene3D" id="3.40.50.300">
    <property type="entry name" value="P-loop containing nucleotide triphosphate hydrolases"/>
    <property type="match status" value="1"/>
</dbReference>
<accession>A0A918A8A1</accession>
<dbReference type="InterPro" id="IPR052754">
    <property type="entry name" value="NTPase_KAP_P-loop"/>
</dbReference>
<reference evidence="2" key="2">
    <citation type="submission" date="2020-09" db="EMBL/GenBank/DDBJ databases">
        <authorList>
            <person name="Sun Q."/>
            <person name="Zhou Y."/>
        </authorList>
    </citation>
    <scope>NUCLEOTIDE SEQUENCE</scope>
    <source>
        <strain evidence="2">CGMCC 4.7430</strain>
    </source>
</reference>
<dbReference type="PANTHER" id="PTHR22674">
    <property type="entry name" value="NTPASE, KAP FAMILY P-LOOP DOMAIN-CONTAINING 1"/>
    <property type="match status" value="1"/>
</dbReference>
<dbReference type="RefSeq" id="WP_189141604.1">
    <property type="nucleotide sequence ID" value="NZ_BMNK01000010.1"/>
</dbReference>
<dbReference type="AlphaFoldDB" id="A0A918A8A1"/>
<sequence>MPDIAMLSDTPVNWRGDLLRFRRYVDPLVSVITNPRTETPFTIGIYGAWGSGKSTLLEMVDERLLDRHGDAFIRVRFNPWVHRREPEMLLPLLNALHDELNQDPRRRFADTVKRLSAIMLNLAADEMLKRLSLGTMSVEKIVKVAHQYAEIRGQVDSQTGRLRGLLQREADLLAAQGKKLVFFVDDLDRCEPDQIIDVLESIKLFLDLKHVFVLIALAKDVVDRGVSVKYQPFGFPAAEHALIGDDYLDKMIQLPLHLYPLGPTEVGAFIRASQPGELARRHAATLEKSVAPNPRKIKRVLNLLRVTEAIIAGTPGLAGLRTDLVVRLVVLRVQAPELFADVVRQPELLVALELVYQERLVADVLQGFQTRFRTRAERVQTLTRTYHGKHDFLAPLFADSGFEASDAELPAYLTMIGG</sequence>
<dbReference type="SUPFAM" id="SSF52540">
    <property type="entry name" value="P-loop containing nucleoside triphosphate hydrolases"/>
    <property type="match status" value="1"/>
</dbReference>
<dbReference type="InterPro" id="IPR027417">
    <property type="entry name" value="P-loop_NTPase"/>
</dbReference>
<dbReference type="InterPro" id="IPR011646">
    <property type="entry name" value="KAP_P-loop"/>
</dbReference>
<protein>
    <recommendedName>
        <fullName evidence="1">KAP NTPase domain-containing protein</fullName>
    </recommendedName>
</protein>
<evidence type="ECO:0000259" key="1">
    <source>
        <dbReference type="Pfam" id="PF07693"/>
    </source>
</evidence>
<comment type="caution">
    <text evidence="2">The sequence shown here is derived from an EMBL/GenBank/DDBJ whole genome shotgun (WGS) entry which is preliminary data.</text>
</comment>
<dbReference type="PANTHER" id="PTHR22674:SF6">
    <property type="entry name" value="NTPASE KAP FAMILY P-LOOP DOMAIN-CONTAINING PROTEIN 1"/>
    <property type="match status" value="1"/>
</dbReference>
<evidence type="ECO:0000313" key="3">
    <source>
        <dbReference type="Proteomes" id="UP000660745"/>
    </source>
</evidence>
<proteinExistence type="predicted"/>
<feature type="domain" description="KAP NTPase" evidence="1">
    <location>
        <begin position="22"/>
        <end position="310"/>
    </location>
</feature>